<reference evidence="9 10" key="1">
    <citation type="submission" date="2019-05" db="EMBL/GenBank/DDBJ databases">
        <title>We sequenced the genome of Paenibacillus hemerocallicola KCTC 33185 for further insight into its adaptation and study the phylogeny of Paenibacillus.</title>
        <authorList>
            <person name="Narsing Rao M.P."/>
        </authorList>
    </citation>
    <scope>NUCLEOTIDE SEQUENCE [LARGE SCALE GENOMIC DNA]</scope>
    <source>
        <strain evidence="9 10">KCTC 33185</strain>
    </source>
</reference>
<dbReference type="GO" id="GO:0055085">
    <property type="term" value="P:transmembrane transport"/>
    <property type="evidence" value="ECO:0007669"/>
    <property type="project" value="InterPro"/>
</dbReference>
<dbReference type="InterPro" id="IPR035906">
    <property type="entry name" value="MetI-like_sf"/>
</dbReference>
<keyword evidence="3" id="KW-1003">Cell membrane</keyword>
<feature type="transmembrane region" description="Helical" evidence="7">
    <location>
        <begin position="106"/>
        <end position="127"/>
    </location>
</feature>
<keyword evidence="10" id="KW-1185">Reference proteome</keyword>
<protein>
    <submittedName>
        <fullName evidence="9">Sugar ABC transporter permease</fullName>
    </submittedName>
</protein>
<comment type="caution">
    <text evidence="9">The sequence shown here is derived from an EMBL/GenBank/DDBJ whole genome shotgun (WGS) entry which is preliminary data.</text>
</comment>
<organism evidence="9 10">
    <name type="scientific">Paenibacillus hemerocallicola</name>
    <dbReference type="NCBI Taxonomy" id="1172614"/>
    <lineage>
        <taxon>Bacteria</taxon>
        <taxon>Bacillati</taxon>
        <taxon>Bacillota</taxon>
        <taxon>Bacilli</taxon>
        <taxon>Bacillales</taxon>
        <taxon>Paenibacillaceae</taxon>
        <taxon>Paenibacillus</taxon>
    </lineage>
</organism>
<dbReference type="Gene3D" id="1.10.3720.10">
    <property type="entry name" value="MetI-like"/>
    <property type="match status" value="1"/>
</dbReference>
<gene>
    <name evidence="9" type="ORF">FE784_36595</name>
</gene>
<sequence>MAMAKWMRLRENSLFLLPSIVLTLALGIYPLIWVLRYMFYDYPGYGSELFVGLDNFRRLARDTQFWESVRNTFVFAGGKLLLTIPLSLLLAVILNGKLRGRNFLRAIYFMPTVISTAVISVVFYIIFNSYNGMVNQLLLKYHLIGEPIDWLGPKHAMLTVILVAVWGAIGNYMLLFLAGLQSIPQDLYESASIDGANARQRFWHITVPMLGPVMQMIIMLAIIASLKGYESIMVMTEGGPIGKTEVMYLYLYKLLFPVSTGSPVDQQIGYGSAVGFATAVIVGAITALYYWFSRRMNKVF</sequence>
<feature type="transmembrane region" description="Helical" evidence="7">
    <location>
        <begin position="73"/>
        <end position="94"/>
    </location>
</feature>
<dbReference type="InterPro" id="IPR050809">
    <property type="entry name" value="UgpAE/MalFG_permease"/>
</dbReference>
<evidence type="ECO:0000313" key="9">
    <source>
        <dbReference type="EMBL" id="TNJ60005.1"/>
    </source>
</evidence>
<dbReference type="PANTHER" id="PTHR43227">
    <property type="entry name" value="BLL4140 PROTEIN"/>
    <property type="match status" value="1"/>
</dbReference>
<evidence type="ECO:0000256" key="1">
    <source>
        <dbReference type="ARBA" id="ARBA00004651"/>
    </source>
</evidence>
<comment type="similarity">
    <text evidence="7">Belongs to the binding-protein-dependent transport system permease family.</text>
</comment>
<evidence type="ECO:0000259" key="8">
    <source>
        <dbReference type="PROSITE" id="PS50928"/>
    </source>
</evidence>
<feature type="transmembrane region" description="Helical" evidence="7">
    <location>
        <begin position="156"/>
        <end position="180"/>
    </location>
</feature>
<keyword evidence="4 7" id="KW-0812">Transmembrane</keyword>
<evidence type="ECO:0000256" key="4">
    <source>
        <dbReference type="ARBA" id="ARBA00022692"/>
    </source>
</evidence>
<feature type="transmembrane region" description="Helical" evidence="7">
    <location>
        <begin position="268"/>
        <end position="292"/>
    </location>
</feature>
<evidence type="ECO:0000256" key="5">
    <source>
        <dbReference type="ARBA" id="ARBA00022989"/>
    </source>
</evidence>
<dbReference type="OrthoDB" id="2649180at2"/>
<feature type="domain" description="ABC transmembrane type-1" evidence="8">
    <location>
        <begin position="69"/>
        <end position="289"/>
    </location>
</feature>
<keyword evidence="5 7" id="KW-1133">Transmembrane helix</keyword>
<comment type="subcellular location">
    <subcellularLocation>
        <location evidence="1 7">Cell membrane</location>
        <topology evidence="1 7">Multi-pass membrane protein</topology>
    </subcellularLocation>
</comment>
<evidence type="ECO:0000256" key="7">
    <source>
        <dbReference type="RuleBase" id="RU363032"/>
    </source>
</evidence>
<dbReference type="PROSITE" id="PS50928">
    <property type="entry name" value="ABC_TM1"/>
    <property type="match status" value="1"/>
</dbReference>
<keyword evidence="2 7" id="KW-0813">Transport</keyword>
<dbReference type="EMBL" id="VDCQ01000088">
    <property type="protein sequence ID" value="TNJ60005.1"/>
    <property type="molecule type" value="Genomic_DNA"/>
</dbReference>
<dbReference type="SUPFAM" id="SSF161098">
    <property type="entry name" value="MetI-like"/>
    <property type="match status" value="1"/>
</dbReference>
<proteinExistence type="inferred from homology"/>
<dbReference type="PANTHER" id="PTHR43227:SF11">
    <property type="entry name" value="BLL4140 PROTEIN"/>
    <property type="match status" value="1"/>
</dbReference>
<name>A0A5C4SWT9_9BACL</name>
<dbReference type="AlphaFoldDB" id="A0A5C4SWT9"/>
<accession>A0A5C4SWT9</accession>
<dbReference type="InterPro" id="IPR000515">
    <property type="entry name" value="MetI-like"/>
</dbReference>
<dbReference type="Proteomes" id="UP000307943">
    <property type="component" value="Unassembled WGS sequence"/>
</dbReference>
<dbReference type="GO" id="GO:0005886">
    <property type="term" value="C:plasma membrane"/>
    <property type="evidence" value="ECO:0007669"/>
    <property type="project" value="UniProtKB-SubCell"/>
</dbReference>
<feature type="transmembrane region" description="Helical" evidence="7">
    <location>
        <begin position="201"/>
        <end position="226"/>
    </location>
</feature>
<dbReference type="Pfam" id="PF00528">
    <property type="entry name" value="BPD_transp_1"/>
    <property type="match status" value="1"/>
</dbReference>
<evidence type="ECO:0000256" key="6">
    <source>
        <dbReference type="ARBA" id="ARBA00023136"/>
    </source>
</evidence>
<evidence type="ECO:0000256" key="3">
    <source>
        <dbReference type="ARBA" id="ARBA00022475"/>
    </source>
</evidence>
<feature type="transmembrane region" description="Helical" evidence="7">
    <location>
        <begin position="12"/>
        <end position="35"/>
    </location>
</feature>
<keyword evidence="6 7" id="KW-0472">Membrane</keyword>
<evidence type="ECO:0000256" key="2">
    <source>
        <dbReference type="ARBA" id="ARBA00022448"/>
    </source>
</evidence>
<evidence type="ECO:0000313" key="10">
    <source>
        <dbReference type="Proteomes" id="UP000307943"/>
    </source>
</evidence>
<dbReference type="CDD" id="cd06261">
    <property type="entry name" value="TM_PBP2"/>
    <property type="match status" value="1"/>
</dbReference>